<reference evidence="7" key="2">
    <citation type="submission" date="2020-09" db="EMBL/GenBank/DDBJ databases">
        <authorList>
            <person name="Sun Q."/>
            <person name="Ohkuma M."/>
        </authorList>
    </citation>
    <scope>NUCLEOTIDE SEQUENCE</scope>
    <source>
        <strain evidence="7">JCM 13064</strain>
    </source>
</reference>
<dbReference type="Gene3D" id="1.10.1200.10">
    <property type="entry name" value="ACP-like"/>
    <property type="match status" value="1"/>
</dbReference>
<dbReference type="Gene3D" id="3.40.50.1820">
    <property type="entry name" value="alpha/beta hydrolase"/>
    <property type="match status" value="1"/>
</dbReference>
<dbReference type="InterPro" id="IPR036736">
    <property type="entry name" value="ACP-like_sf"/>
</dbReference>
<dbReference type="GO" id="GO:0008610">
    <property type="term" value="P:lipid biosynthetic process"/>
    <property type="evidence" value="ECO:0007669"/>
    <property type="project" value="UniProtKB-ARBA"/>
</dbReference>
<dbReference type="GO" id="GO:0003824">
    <property type="term" value="F:catalytic activity"/>
    <property type="evidence" value="ECO:0007669"/>
    <property type="project" value="InterPro"/>
</dbReference>
<keyword evidence="4" id="KW-0677">Repeat</keyword>
<dbReference type="InterPro" id="IPR045851">
    <property type="entry name" value="AMP-bd_C_sf"/>
</dbReference>
<proteinExistence type="predicted"/>
<dbReference type="SUPFAM" id="SSF53474">
    <property type="entry name" value="alpha/beta-Hydrolases"/>
    <property type="match status" value="1"/>
</dbReference>
<gene>
    <name evidence="7" type="ORF">GCM10007964_21170</name>
</gene>
<dbReference type="GO" id="GO:0009403">
    <property type="term" value="P:toxin biosynthetic process"/>
    <property type="evidence" value="ECO:0007669"/>
    <property type="project" value="UniProtKB-ARBA"/>
</dbReference>
<dbReference type="InterPro" id="IPR010071">
    <property type="entry name" value="AA_adenyl_dom"/>
</dbReference>
<accession>A0A917VHL0</accession>
<dbReference type="Gene3D" id="3.40.50.12780">
    <property type="entry name" value="N-terminal domain of ligase-like"/>
    <property type="match status" value="1"/>
</dbReference>
<dbReference type="InterPro" id="IPR000873">
    <property type="entry name" value="AMP-dep_synth/lig_dom"/>
</dbReference>
<evidence type="ECO:0000313" key="8">
    <source>
        <dbReference type="Proteomes" id="UP000645217"/>
    </source>
</evidence>
<dbReference type="InterPro" id="IPR020806">
    <property type="entry name" value="PKS_PP-bd"/>
</dbReference>
<evidence type="ECO:0000256" key="4">
    <source>
        <dbReference type="ARBA" id="ARBA00022737"/>
    </source>
</evidence>
<keyword evidence="8" id="KW-1185">Reference proteome</keyword>
<dbReference type="SUPFAM" id="SSF56801">
    <property type="entry name" value="Acetyl-CoA synthetase-like"/>
    <property type="match status" value="2"/>
</dbReference>
<dbReference type="SUPFAM" id="SSF53335">
    <property type="entry name" value="S-adenosyl-L-methionine-dependent methyltransferases"/>
    <property type="match status" value="2"/>
</dbReference>
<dbReference type="RefSeq" id="WP_189162780.1">
    <property type="nucleotide sequence ID" value="NZ_BMNT01000009.1"/>
</dbReference>
<organism evidence="7 8">
    <name type="scientific">Sphaerisporangium melleum</name>
    <dbReference type="NCBI Taxonomy" id="321316"/>
    <lineage>
        <taxon>Bacteria</taxon>
        <taxon>Bacillati</taxon>
        <taxon>Actinomycetota</taxon>
        <taxon>Actinomycetes</taxon>
        <taxon>Streptosporangiales</taxon>
        <taxon>Streptosporangiaceae</taxon>
        <taxon>Sphaerisporangium</taxon>
    </lineage>
</organism>
<dbReference type="Gene3D" id="3.40.50.980">
    <property type="match status" value="2"/>
</dbReference>
<dbReference type="Pfam" id="PF13193">
    <property type="entry name" value="AMP-binding_C"/>
    <property type="match status" value="1"/>
</dbReference>
<dbReference type="FunFam" id="3.40.50.12780:FF:000012">
    <property type="entry name" value="Non-ribosomal peptide synthetase"/>
    <property type="match status" value="1"/>
</dbReference>
<dbReference type="GO" id="GO:0072330">
    <property type="term" value="P:monocarboxylic acid biosynthetic process"/>
    <property type="evidence" value="ECO:0007669"/>
    <property type="project" value="UniProtKB-ARBA"/>
</dbReference>
<dbReference type="GO" id="GO:0005829">
    <property type="term" value="C:cytosol"/>
    <property type="evidence" value="ECO:0007669"/>
    <property type="project" value="TreeGrafter"/>
</dbReference>
<dbReference type="InterPro" id="IPR025110">
    <property type="entry name" value="AMP-bd_C"/>
</dbReference>
<dbReference type="Pfam" id="PF00975">
    <property type="entry name" value="Thioesterase"/>
    <property type="match status" value="1"/>
</dbReference>
<dbReference type="InterPro" id="IPR042099">
    <property type="entry name" value="ANL_N_sf"/>
</dbReference>
<feature type="region of interest" description="Disordered" evidence="5">
    <location>
        <begin position="1307"/>
        <end position="1328"/>
    </location>
</feature>
<keyword evidence="3" id="KW-0597">Phosphoprotein</keyword>
<dbReference type="PROSITE" id="PS00455">
    <property type="entry name" value="AMP_BINDING"/>
    <property type="match status" value="2"/>
</dbReference>
<dbReference type="GO" id="GO:0031177">
    <property type="term" value="F:phosphopantetheine binding"/>
    <property type="evidence" value="ECO:0007669"/>
    <property type="project" value="InterPro"/>
</dbReference>
<dbReference type="GO" id="GO:0043041">
    <property type="term" value="P:amino acid activation for nonribosomal peptide biosynthetic process"/>
    <property type="evidence" value="ECO:0007669"/>
    <property type="project" value="TreeGrafter"/>
</dbReference>
<comment type="caution">
    <text evidence="7">The sequence shown here is derived from an EMBL/GenBank/DDBJ whole genome shotgun (WGS) entry which is preliminary data.</text>
</comment>
<dbReference type="Proteomes" id="UP000645217">
    <property type="component" value="Unassembled WGS sequence"/>
</dbReference>
<dbReference type="Gene3D" id="3.40.50.150">
    <property type="entry name" value="Vaccinia Virus protein VP39"/>
    <property type="match status" value="2"/>
</dbReference>
<dbReference type="InterPro" id="IPR009081">
    <property type="entry name" value="PP-bd_ACP"/>
</dbReference>
<dbReference type="CDD" id="cd02440">
    <property type="entry name" value="AdoMet_MTases"/>
    <property type="match status" value="2"/>
</dbReference>
<evidence type="ECO:0000313" key="7">
    <source>
        <dbReference type="EMBL" id="GGK78181.1"/>
    </source>
</evidence>
<dbReference type="InterPro" id="IPR029063">
    <property type="entry name" value="SAM-dependent_MTases_sf"/>
</dbReference>
<dbReference type="PANTHER" id="PTHR45527">
    <property type="entry name" value="NONRIBOSOMAL PEPTIDE SYNTHETASE"/>
    <property type="match status" value="1"/>
</dbReference>
<dbReference type="FunFam" id="1.10.1200.10:FF:000016">
    <property type="entry name" value="Non-ribosomal peptide synthase"/>
    <property type="match status" value="2"/>
</dbReference>
<dbReference type="InterPro" id="IPR020845">
    <property type="entry name" value="AMP-binding_CS"/>
</dbReference>
<evidence type="ECO:0000256" key="1">
    <source>
        <dbReference type="ARBA" id="ARBA00001957"/>
    </source>
</evidence>
<dbReference type="Gene3D" id="3.30.559.30">
    <property type="entry name" value="Nonribosomal peptide synthetase, condensation domain"/>
    <property type="match status" value="2"/>
</dbReference>
<dbReference type="Pfam" id="PF00668">
    <property type="entry name" value="Condensation"/>
    <property type="match status" value="2"/>
</dbReference>
<dbReference type="Pfam" id="PF00501">
    <property type="entry name" value="AMP-binding"/>
    <property type="match status" value="2"/>
</dbReference>
<sequence length="3215" mass="345123">MIPLSFAQRRLWFVHRLEGPSATYNVPWALRLRGALDVEALRAALADVVERHEALRTVFPERDGEPYQRILAPDEAKPMLEVTDATEAELPALLERTARHGFDLAEELLVRAHLFALGPDEHVLMLLMHHIVCDGWSAAPLSRDLMACYEARRAGRAAELPELPVQYVDYTLWQRDLLGDPGDPASVIARQTAYWRDRLAGLPEQIRLPADRPRPAVASTRGDVLTFAWDAGLHRDLLALARECGASLAMVLQAGLAALLTRLGAGTDVPIGSPIAGRTDRALNELVGFFVNSMVIRVDTSGDPAFRDLLGQVRETALAAYANQDVPFEHLVEVLNPARSAAHQPLFQVILALQNAPAGVLATSGLEITPEWVTTGTARMDLYWNLTEQPLDTTDGGLLGFVEFDTDLFDRRTVAGLVERYERVLRAVAADPDVRLGRVEVLAEDERAELMATGRGAALDPAVVGDLSGAARSPGLAELFAAQVARTPDAVAVSSGLPDGPREEVTYAELDARASAVAERLRELGVRPESAVLLVMERSADLVAAILGVIQAGGAYVPVDPRFPAARVAAMAAETGAPVAIADPALTSRVPAGLRVLHLDEPTTAGETGGAEVSGTFRATGAGLAYVMYTSGSTGTPKGVAVTQRDVAGLALGSTRRAGAGGRVLFHSPVAFDASTFELWAPLLSGGEVVVAPAGELDVAVLARVIASGGVTALWATAGLFAVLAEEFPGCFARVREVWTGGDVVSPQAVRRVLAACPGLRVVNGYGPTETTTFALCHPVDELAADAVVVPVGRPLDGMRAYVLDEFLRPVPAGVVGELYVAGVGVARGYLGRTGLSAERFVADPYGPAGSRMYRTGDLVRWAPGGVVEFAGRVDGQVKIRGFRVEPGEVEAVLTSHQAVEHALVIAREDVPGDRRLVAYVVPATAGDDAAGEQVEEWRQIFDTAYTGAAPVPFGENFAGWNSSYDGDPIPLGQMARWRDAVVERVAELRPRRVLEIGAGTGLLLSRLAPAAEEYWATDLSEEVVRDLAAEVARRPGLADKVVLRARAADDFSGIPENHFDAVVLNSVVQYFPGADYLIDVLAGAMRALAPGGAVLVGDVRDRRLLRAFRTAVELTGAEGGDAGTDAARRVRTAVDQAVALEKELVLDPAFFPALRGVLPGLAGVDVRLKRGAYHNELTRHRYEAVLYRSGRELLDVASAPRLAFGAEPDAFDRLAAHLRDARPPAVRVTGILNARVAHEVAAAAALDAGLPLPDVLARLHAPAGVDPEDCHTLGERLGYRVAVTWSPEAADRFDAVFTTRAGPEIALTGTGPTADGRDPRACASDPLASRDRGALSRELRAFAGARLPEFMVPAAVVVLDRLPLTANGKVDRAALPAPRWDGGGRRPRSPREQILCDLFAEVLGVADVGIDDDFFDLGGHSLLATRLASRARRVLGVEVAIRALFEAPTVAELAQRLDVSARPPLLARRRPPRVPLSFAQRRLWFLHRLEGPSATYNMPWVIRMRGPLDVAALRGALADVVARHESLRTVFPEVDGEPYQHVLDPAEAVPELEVTALAAPRGATALQDEERLRAALDEAARYGFDLRNEIPVRARLFATGPGEHALLLLFHHIAGDGWSFSPLARDLMSCYEARRRGEEAHLPELPVQYADYTLWQHELLGDADDPESVLGRQLAHWKRELADLPPEIRLPADRPRPAQVTHRGEVLAFELDADLHRRLAGLAHESGASLFMVMQAGLAALLTRLGAGTDIPIGSGIAGRTDQALDDLVGFFVNTLVLRADTSGNPAFRVLLDRVRETALAAYANQDVPFELLVEVLNPARSMARSPLYQVSLVLQNTPEVRFHLAGLEIEYVQAAIGTARDDIFLSLSERRDEAGRPGGFYGFAEYNTDIFHRATIERVVEWYRRFLAAVAADPALPIERVPILDAGERRELVALGTGPRAEDPPATVPELFERWAARTPDAPALTDGETTLTYAELNAKANRLAHHLIAAGAGPERVVAVAAPRSADYVVSALAVLKAGGVCLPLDSGTPVSRVAAMFADVDPVFVLRHVELGAEVPATPALPFFFLDDPFGHHTLDRHPRTDPAASGRRPLPEHAAFVIYTSGSTGRPKGVTLDHRALVNVALDQTTRFGVSPGRRVLQVVSTSFDMAVGDLLLGLLGGGTLVLPESRGQVLGDELAAVLTGRRVTHMVAPPAVLTTLPDLDLPDLACVVTAGEACAPELIARLAAGRRVFNAYGPTESTIVATTSRPLGGDGGAPIGRAVRNAEVRVLDGGLNPVPRGVAGELYVAGRGVARGYVRRPGLTAGRFVPDPYGPPGARMYRTGDLVRWNAGGDLEYLGRGDDQVKLRGFRIEPGEIESVLTRHEGVARAAVLVREDRPGDQRLVAYVVPAVEDGAALAEQAAEQVGEWRQIFDSGYETGGGAPFGEDFSGWNSSYDEGAPLPLPEMRDWRAAAVARIRELSPERIIELGVGSGLLLAKLAPHCTAYWGTDFSAEAITRLRHEVEADPGLAGRVVLRAQPADDLTGLPAGHFDVVVLNSVVQYFPSGEYLLTVLRRAFELLRPGGAVYVGDVRHRRSHRTLLSAVRVGRTRGEGDPAAVRRAVEHAVMLEKELLVDPEFFTALRQEVPGLAGVDVRLKRGAPHNELTRHRYEVVLHKGPGAPADLAAAERVTYGRDVADLSGLAALLGTARTAPLRVTGVPNVRLTGEAAAAAALEEGLPWPEVRDALDRHDGVDPEDLHALGERLGHRVAVSFCPEAVDTMDAVFVPRATTSRVPPLTGVYRAGEDAAGPLRHVTSPAGARGHTALVGRLRAYLKERLPEYMVPSVVVPLQELPLTPRGKLDRRALPAPETGATAGRAPRTLDEELLCELFAEVLGVERVGVDDDFFTLGGHSLLAARLVSRVRATIGAELAIRVLFEAPTVAGLAERLGTGASGSSLDVLLPLRPRGERPPLFCVHAGWGISWSYSGLIRHLGADRPIYGLQARGLARPEPRPDSIEEMAADYLAHVRQVQPHGPYHLIGWSSGGPVAYEMAVQLQAAGEQVGLLSIMDAYPPTALPALADGLKSEAGDLLRRAFSKEGMLMALIEAMGFGQRHLLDGPPDFARVAELFRSEGSALAGLTEDDVQAMVEVYANTSRITDRYVPGRFRGDLLFFMATVDRVEGTPLPDSWAPFLDGSIDVHDIACAHHRMTWPEHIAEIGRVLRDRLDAPRP</sequence>
<name>A0A917VHL0_9ACTN</name>
<dbReference type="SUPFAM" id="SSF47336">
    <property type="entry name" value="ACP-like"/>
    <property type="match status" value="2"/>
</dbReference>
<dbReference type="EMBL" id="BMNT01000009">
    <property type="protein sequence ID" value="GGK78181.1"/>
    <property type="molecule type" value="Genomic_DNA"/>
</dbReference>
<dbReference type="PROSITE" id="PS50075">
    <property type="entry name" value="CARRIER"/>
    <property type="match status" value="2"/>
</dbReference>
<evidence type="ECO:0000256" key="2">
    <source>
        <dbReference type="ARBA" id="ARBA00022450"/>
    </source>
</evidence>
<keyword evidence="2" id="KW-0596">Phosphopantetheine</keyword>
<feature type="domain" description="Carrier" evidence="6">
    <location>
        <begin position="1387"/>
        <end position="1462"/>
    </location>
</feature>
<feature type="domain" description="Carrier" evidence="6">
    <location>
        <begin position="2861"/>
        <end position="2936"/>
    </location>
</feature>
<reference evidence="7" key="1">
    <citation type="journal article" date="2014" name="Int. J. Syst. Evol. Microbiol.">
        <title>Complete genome sequence of Corynebacterium casei LMG S-19264T (=DSM 44701T), isolated from a smear-ripened cheese.</title>
        <authorList>
            <consortium name="US DOE Joint Genome Institute (JGI-PGF)"/>
            <person name="Walter F."/>
            <person name="Albersmeier A."/>
            <person name="Kalinowski J."/>
            <person name="Ruckert C."/>
        </authorList>
    </citation>
    <scope>NUCLEOTIDE SEQUENCE</scope>
    <source>
        <strain evidence="7">JCM 13064</strain>
    </source>
</reference>
<dbReference type="CDD" id="cd19540">
    <property type="entry name" value="LCL_NRPS-like"/>
    <property type="match status" value="2"/>
</dbReference>
<evidence type="ECO:0000256" key="5">
    <source>
        <dbReference type="SAM" id="MobiDB-lite"/>
    </source>
</evidence>
<dbReference type="InterPro" id="IPR001031">
    <property type="entry name" value="Thioesterase"/>
</dbReference>
<dbReference type="PROSITE" id="PS00012">
    <property type="entry name" value="PHOSPHOPANTETHEINE"/>
    <property type="match status" value="2"/>
</dbReference>
<evidence type="ECO:0000256" key="3">
    <source>
        <dbReference type="ARBA" id="ARBA00022553"/>
    </source>
</evidence>
<dbReference type="InterPro" id="IPR023213">
    <property type="entry name" value="CAT-like_dom_sf"/>
</dbReference>
<dbReference type="NCBIfam" id="TIGR01733">
    <property type="entry name" value="AA-adenyl-dom"/>
    <property type="match status" value="2"/>
</dbReference>
<dbReference type="InterPro" id="IPR006162">
    <property type="entry name" value="Ppantetheine_attach_site"/>
</dbReference>
<dbReference type="FunFam" id="2.30.38.10:FF:000001">
    <property type="entry name" value="Non-ribosomal peptide synthetase PvdI"/>
    <property type="match status" value="2"/>
</dbReference>
<dbReference type="FunFam" id="3.40.50.980:FF:000001">
    <property type="entry name" value="Non-ribosomal peptide synthetase"/>
    <property type="match status" value="2"/>
</dbReference>
<dbReference type="FunFam" id="3.30.559.10:FF:000012">
    <property type="entry name" value="Non-ribosomal peptide synthetase"/>
    <property type="match status" value="2"/>
</dbReference>
<dbReference type="Gene3D" id="3.30.559.10">
    <property type="entry name" value="Chloramphenicol acetyltransferase-like domain"/>
    <property type="match status" value="2"/>
</dbReference>
<dbReference type="Pfam" id="PF00550">
    <property type="entry name" value="PP-binding"/>
    <property type="match status" value="2"/>
</dbReference>
<dbReference type="Gene3D" id="2.30.38.10">
    <property type="entry name" value="Luciferase, Domain 3"/>
    <property type="match status" value="1"/>
</dbReference>
<dbReference type="CDD" id="cd12117">
    <property type="entry name" value="A_NRPS_Srf_like"/>
    <property type="match status" value="1"/>
</dbReference>
<dbReference type="Pfam" id="PF08242">
    <property type="entry name" value="Methyltransf_12"/>
    <property type="match status" value="2"/>
</dbReference>
<dbReference type="SUPFAM" id="SSF52777">
    <property type="entry name" value="CoA-dependent acyltransferases"/>
    <property type="match status" value="4"/>
</dbReference>
<dbReference type="InterPro" id="IPR029058">
    <property type="entry name" value="AB_hydrolase_fold"/>
</dbReference>
<protein>
    <recommendedName>
        <fullName evidence="6">Carrier domain-containing protein</fullName>
    </recommendedName>
</protein>
<dbReference type="SMART" id="SM00823">
    <property type="entry name" value="PKS_PP"/>
    <property type="match status" value="2"/>
</dbReference>
<dbReference type="InterPro" id="IPR001242">
    <property type="entry name" value="Condensation_dom"/>
</dbReference>
<dbReference type="InterPro" id="IPR013217">
    <property type="entry name" value="Methyltransf_12"/>
</dbReference>
<dbReference type="Gene3D" id="3.30.300.30">
    <property type="match status" value="4"/>
</dbReference>
<comment type="cofactor">
    <cofactor evidence="1">
        <name>pantetheine 4'-phosphate</name>
        <dbReference type="ChEBI" id="CHEBI:47942"/>
    </cofactor>
</comment>
<evidence type="ECO:0000259" key="6">
    <source>
        <dbReference type="PROSITE" id="PS50075"/>
    </source>
</evidence>
<dbReference type="PANTHER" id="PTHR45527:SF1">
    <property type="entry name" value="FATTY ACID SYNTHASE"/>
    <property type="match status" value="1"/>
</dbReference>